<organism evidence="1 2">
    <name type="scientific">Neotoma lepida</name>
    <name type="common">Desert woodrat</name>
    <dbReference type="NCBI Taxonomy" id="56216"/>
    <lineage>
        <taxon>Eukaryota</taxon>
        <taxon>Metazoa</taxon>
        <taxon>Chordata</taxon>
        <taxon>Craniata</taxon>
        <taxon>Vertebrata</taxon>
        <taxon>Euteleostomi</taxon>
        <taxon>Mammalia</taxon>
        <taxon>Eutheria</taxon>
        <taxon>Euarchontoglires</taxon>
        <taxon>Glires</taxon>
        <taxon>Rodentia</taxon>
        <taxon>Myomorpha</taxon>
        <taxon>Muroidea</taxon>
        <taxon>Cricetidae</taxon>
        <taxon>Neotominae</taxon>
        <taxon>Neotoma</taxon>
    </lineage>
</organism>
<comment type="caution">
    <text evidence="1">The sequence shown here is derived from an EMBL/GenBank/DDBJ whole genome shotgun (WGS) entry which is preliminary data.</text>
</comment>
<dbReference type="Proteomes" id="UP000092124">
    <property type="component" value="Unassembled WGS sequence"/>
</dbReference>
<name>A0A1A6HPR6_NEOLE</name>
<protein>
    <submittedName>
        <fullName evidence="1">Uncharacterized protein</fullName>
    </submittedName>
</protein>
<keyword evidence="2" id="KW-1185">Reference proteome</keyword>
<dbReference type="EMBL" id="LZPO01017364">
    <property type="protein sequence ID" value="OBS80438.1"/>
    <property type="molecule type" value="Genomic_DNA"/>
</dbReference>
<dbReference type="AlphaFoldDB" id="A0A1A6HPR6"/>
<gene>
    <name evidence="1" type="ORF">A6R68_21359</name>
</gene>
<evidence type="ECO:0000313" key="2">
    <source>
        <dbReference type="Proteomes" id="UP000092124"/>
    </source>
</evidence>
<reference evidence="1 2" key="1">
    <citation type="submission" date="2016-06" db="EMBL/GenBank/DDBJ databases">
        <title>The Draft Genome Sequence and Annotation of the Desert Woodrat Neotoma lepida.</title>
        <authorList>
            <person name="Campbell M."/>
            <person name="Oakeson K.F."/>
            <person name="Yandell M."/>
            <person name="Halpert J.R."/>
            <person name="Dearing D."/>
        </authorList>
    </citation>
    <scope>NUCLEOTIDE SEQUENCE [LARGE SCALE GENOMIC DNA]</scope>
    <source>
        <strain evidence="1">417</strain>
        <tissue evidence="1">Liver</tissue>
    </source>
</reference>
<evidence type="ECO:0000313" key="1">
    <source>
        <dbReference type="EMBL" id="OBS80438.1"/>
    </source>
</evidence>
<accession>A0A1A6HPR6</accession>
<sequence length="98" mass="10675">MTSEEGPEMWESQRKRRQALEWRNGALPRQTDMSRSPEVCAGRGLRTLRICGQEAGLTLNSSSGTHACEPWGGGRARSCGEPAQAECRPAAARGSCER</sequence>
<proteinExistence type="predicted"/>